<dbReference type="AlphaFoldDB" id="A0A540VWS5"/>
<dbReference type="EMBL" id="VIGB01000003">
    <property type="protein sequence ID" value="TQF01211.1"/>
    <property type="molecule type" value="Genomic_DNA"/>
</dbReference>
<evidence type="ECO:0000313" key="3">
    <source>
        <dbReference type="Proteomes" id="UP000319103"/>
    </source>
</evidence>
<accession>A0A540VWS5</accession>
<keyword evidence="3" id="KW-1185">Reference proteome</keyword>
<feature type="domain" description="HTH marR-type" evidence="1">
    <location>
        <begin position="39"/>
        <end position="94"/>
    </location>
</feature>
<comment type="caution">
    <text evidence="2">The sequence shown here is derived from an EMBL/GenBank/DDBJ whole genome shotgun (WGS) entry which is preliminary data.</text>
</comment>
<gene>
    <name evidence="2" type="ORF">E6W39_01855</name>
</gene>
<protein>
    <submittedName>
        <fullName evidence="2">Winged helix-turn-helix transcriptional regulator</fullName>
    </submittedName>
</protein>
<dbReference type="Proteomes" id="UP000319103">
    <property type="component" value="Unassembled WGS sequence"/>
</dbReference>
<name>A0A540VWS5_9ACTN</name>
<evidence type="ECO:0000313" key="2">
    <source>
        <dbReference type="EMBL" id="TQF01211.1"/>
    </source>
</evidence>
<dbReference type="OrthoDB" id="3211876at2"/>
<dbReference type="Gene3D" id="1.10.10.10">
    <property type="entry name" value="Winged helix-like DNA-binding domain superfamily/Winged helix DNA-binding domain"/>
    <property type="match status" value="1"/>
</dbReference>
<dbReference type="GO" id="GO:0003700">
    <property type="term" value="F:DNA-binding transcription factor activity"/>
    <property type="evidence" value="ECO:0007669"/>
    <property type="project" value="InterPro"/>
</dbReference>
<dbReference type="SUPFAM" id="SSF46785">
    <property type="entry name" value="Winged helix' DNA-binding domain"/>
    <property type="match status" value="1"/>
</dbReference>
<organism evidence="2 3">
    <name type="scientific">Kitasatospora acidiphila</name>
    <dbReference type="NCBI Taxonomy" id="2567942"/>
    <lineage>
        <taxon>Bacteria</taxon>
        <taxon>Bacillati</taxon>
        <taxon>Actinomycetota</taxon>
        <taxon>Actinomycetes</taxon>
        <taxon>Kitasatosporales</taxon>
        <taxon>Streptomycetaceae</taxon>
        <taxon>Kitasatospora</taxon>
    </lineage>
</organism>
<dbReference type="Pfam" id="PF12802">
    <property type="entry name" value="MarR_2"/>
    <property type="match status" value="1"/>
</dbReference>
<dbReference type="InterPro" id="IPR036390">
    <property type="entry name" value="WH_DNA-bd_sf"/>
</dbReference>
<evidence type="ECO:0000259" key="1">
    <source>
        <dbReference type="Pfam" id="PF12802"/>
    </source>
</evidence>
<sequence>MSDQALGGYPLGTRLRHLLELLDGDVAAVYDDLGLPGFRPRYVPVVRALVADGPSSIRDLGRAIGVTHSAASQTVASMVKDDLVVLAPGADARQRIVRLSPRGEELLPVMNAEWDATVAAAAAFEAELPYPLSRLIEEAVEALGRRSMRQRIADAAPGLTSGRAGEPEG</sequence>
<proteinExistence type="predicted"/>
<reference evidence="2 3" key="1">
    <citation type="submission" date="2019-06" db="EMBL/GenBank/DDBJ databases">
        <title>Description of Kitasatospora acidophila sp. nov. isolated from pine grove soil, and reclassification of Streptomyces novaecaesareae to Kitasatospora novaeceasareae comb. nov.</title>
        <authorList>
            <person name="Kim M.J."/>
        </authorList>
    </citation>
    <scope>NUCLEOTIDE SEQUENCE [LARGE SCALE GENOMIC DNA]</scope>
    <source>
        <strain evidence="2 3">MMS16-CNU292</strain>
    </source>
</reference>
<dbReference type="InterPro" id="IPR000835">
    <property type="entry name" value="HTH_MarR-typ"/>
</dbReference>
<dbReference type="InterPro" id="IPR036388">
    <property type="entry name" value="WH-like_DNA-bd_sf"/>
</dbReference>
<dbReference type="RefSeq" id="WP_141631946.1">
    <property type="nucleotide sequence ID" value="NZ_VIGB01000003.1"/>
</dbReference>